<keyword evidence="5" id="KW-0677">Repeat</keyword>
<evidence type="ECO:0000313" key="13">
    <source>
        <dbReference type="Proteomes" id="UP000785679"/>
    </source>
</evidence>
<keyword evidence="13" id="KW-1185">Reference proteome</keyword>
<dbReference type="EMBL" id="RRYP01010097">
    <property type="protein sequence ID" value="TNV78613.1"/>
    <property type="molecule type" value="Genomic_DNA"/>
</dbReference>
<dbReference type="GO" id="GO:0006862">
    <property type="term" value="P:nucleotide transport"/>
    <property type="evidence" value="ECO:0007669"/>
    <property type="project" value="InterPro"/>
</dbReference>
<name>A0A8J8NQZ2_HALGN</name>
<dbReference type="PROSITE" id="PS50920">
    <property type="entry name" value="SOLCAR"/>
    <property type="match status" value="1"/>
</dbReference>
<sequence length="268" mass="30988">MKASGQVGLNKPYRAPVYRNYLECIQGLYKQGLLGFYKGNGVRCAHVFLYQMFRNDVQGQLDWGNNIFKRNSFFRDFAAATAAGIFLHPLHLVEARLILQNRLPNFSSYKSIWSLFMSSYREMLKGITAHIPRSFLISLTGFNYFSSVNIYTYLVQNLFFHSLAYPILTIQRRLECQTTARAGMLPLRYMGIIHCLGLMWREEGVKGLYRGYLAYLVATSVLVTLVPVTAELLMLKTPYYGNYEDTDELYKEVMKKNNSRHNNTTQNK</sequence>
<keyword evidence="6 10" id="KW-1133">Transmembrane helix</keyword>
<accession>A0A8J8NQZ2</accession>
<dbReference type="InterPro" id="IPR018108">
    <property type="entry name" value="MCP_transmembrane"/>
</dbReference>
<evidence type="ECO:0000256" key="9">
    <source>
        <dbReference type="RuleBase" id="RU000488"/>
    </source>
</evidence>
<proteinExistence type="inferred from homology"/>
<dbReference type="Pfam" id="PF00153">
    <property type="entry name" value="Mito_carr"/>
    <property type="match status" value="1"/>
</dbReference>
<evidence type="ECO:0000256" key="3">
    <source>
        <dbReference type="ARBA" id="ARBA00022448"/>
    </source>
</evidence>
<evidence type="ECO:0008006" key="14">
    <source>
        <dbReference type="Google" id="ProtNLM"/>
    </source>
</evidence>
<evidence type="ECO:0000256" key="5">
    <source>
        <dbReference type="ARBA" id="ARBA00022737"/>
    </source>
</evidence>
<evidence type="ECO:0000256" key="7">
    <source>
        <dbReference type="ARBA" id="ARBA00023136"/>
    </source>
</evidence>
<dbReference type="PANTHER" id="PTHR45683">
    <property type="entry name" value="MITOCHONDRIAL NICOTINAMIDE ADENINE DINUCLEOTIDE TRANSPORTER 1-RELATED-RELATED"/>
    <property type="match status" value="1"/>
</dbReference>
<dbReference type="SUPFAM" id="SSF103506">
    <property type="entry name" value="Mitochondrial carrier"/>
    <property type="match status" value="1"/>
</dbReference>
<keyword evidence="4 8" id="KW-0812">Transmembrane</keyword>
<protein>
    <recommendedName>
        <fullName evidence="14">Mitochondrial carrier protein</fullName>
    </recommendedName>
</protein>
<keyword evidence="3 9" id="KW-0813">Transport</keyword>
<evidence type="ECO:0000256" key="4">
    <source>
        <dbReference type="ARBA" id="ARBA00022692"/>
    </source>
</evidence>
<gene>
    <name evidence="12" type="ORF">FGO68_gene11923</name>
    <name evidence="11" type="ORF">FGO68_gene5313</name>
</gene>
<evidence type="ECO:0000256" key="8">
    <source>
        <dbReference type="PROSITE-ProRule" id="PRU00282"/>
    </source>
</evidence>
<feature type="transmembrane region" description="Helical" evidence="10">
    <location>
        <begin position="212"/>
        <end position="233"/>
    </location>
</feature>
<dbReference type="OrthoDB" id="10266426at2759"/>
<evidence type="ECO:0000256" key="6">
    <source>
        <dbReference type="ARBA" id="ARBA00022989"/>
    </source>
</evidence>
<comment type="subcellular location">
    <subcellularLocation>
        <location evidence="1">Membrane</location>
        <topology evidence="1">Multi-pass membrane protein</topology>
    </subcellularLocation>
</comment>
<dbReference type="Gene3D" id="1.50.40.10">
    <property type="entry name" value="Mitochondrial carrier domain"/>
    <property type="match status" value="1"/>
</dbReference>
<keyword evidence="7 8" id="KW-0472">Membrane</keyword>
<evidence type="ECO:0000256" key="10">
    <source>
        <dbReference type="SAM" id="Phobius"/>
    </source>
</evidence>
<dbReference type="EMBL" id="RRYP01009936">
    <property type="protein sequence ID" value="TNV78729.1"/>
    <property type="molecule type" value="Genomic_DNA"/>
</dbReference>
<comment type="similarity">
    <text evidence="2 9">Belongs to the mitochondrial carrier (TC 2.A.29) family.</text>
</comment>
<dbReference type="AlphaFoldDB" id="A0A8J8NQZ2"/>
<comment type="caution">
    <text evidence="12">The sequence shown here is derived from an EMBL/GenBank/DDBJ whole genome shotgun (WGS) entry which is preliminary data.</text>
</comment>
<dbReference type="GO" id="GO:0016020">
    <property type="term" value="C:membrane"/>
    <property type="evidence" value="ECO:0007669"/>
    <property type="project" value="UniProtKB-SubCell"/>
</dbReference>
<reference evidence="12" key="1">
    <citation type="submission" date="2019-06" db="EMBL/GenBank/DDBJ databases">
        <authorList>
            <person name="Zheng W."/>
        </authorList>
    </citation>
    <scope>NUCLEOTIDE SEQUENCE</scope>
    <source>
        <strain evidence="12">QDHG01</strain>
    </source>
</reference>
<evidence type="ECO:0000256" key="1">
    <source>
        <dbReference type="ARBA" id="ARBA00004141"/>
    </source>
</evidence>
<feature type="repeat" description="Solcar" evidence="8">
    <location>
        <begin position="144"/>
        <end position="236"/>
    </location>
</feature>
<dbReference type="Proteomes" id="UP000785679">
    <property type="component" value="Unassembled WGS sequence"/>
</dbReference>
<dbReference type="InterPro" id="IPR044712">
    <property type="entry name" value="SLC25A32-like"/>
</dbReference>
<evidence type="ECO:0000313" key="12">
    <source>
        <dbReference type="EMBL" id="TNV78729.1"/>
    </source>
</evidence>
<evidence type="ECO:0000256" key="2">
    <source>
        <dbReference type="ARBA" id="ARBA00006375"/>
    </source>
</evidence>
<evidence type="ECO:0000313" key="11">
    <source>
        <dbReference type="EMBL" id="TNV78613.1"/>
    </source>
</evidence>
<dbReference type="GO" id="GO:0055085">
    <property type="term" value="P:transmembrane transport"/>
    <property type="evidence" value="ECO:0007669"/>
    <property type="project" value="InterPro"/>
</dbReference>
<organism evidence="12 13">
    <name type="scientific">Halteria grandinella</name>
    <dbReference type="NCBI Taxonomy" id="5974"/>
    <lineage>
        <taxon>Eukaryota</taxon>
        <taxon>Sar</taxon>
        <taxon>Alveolata</taxon>
        <taxon>Ciliophora</taxon>
        <taxon>Intramacronucleata</taxon>
        <taxon>Spirotrichea</taxon>
        <taxon>Stichotrichia</taxon>
        <taxon>Sporadotrichida</taxon>
        <taxon>Halteriidae</taxon>
        <taxon>Halteria</taxon>
    </lineage>
</organism>
<dbReference type="InterPro" id="IPR023395">
    <property type="entry name" value="MCP_dom_sf"/>
</dbReference>